<evidence type="ECO:0000256" key="3">
    <source>
        <dbReference type="ARBA" id="ARBA00022491"/>
    </source>
</evidence>
<accession>A0A565C0X3</accession>
<dbReference type="GO" id="GO:0005634">
    <property type="term" value="C:nucleus"/>
    <property type="evidence" value="ECO:0007669"/>
    <property type="project" value="UniProtKB-SubCell"/>
</dbReference>
<dbReference type="InterPro" id="IPR053793">
    <property type="entry name" value="PB1-like"/>
</dbReference>
<evidence type="ECO:0000256" key="5">
    <source>
        <dbReference type="ARBA" id="ARBA00023163"/>
    </source>
</evidence>
<comment type="caution">
    <text evidence="10">The sequence shown here is derived from an EMBL/GenBank/DDBJ whole genome shotgun (WGS) entry which is preliminary data.</text>
</comment>
<evidence type="ECO:0000256" key="8">
    <source>
        <dbReference type="RuleBase" id="RU004549"/>
    </source>
</evidence>
<organism evidence="10 11">
    <name type="scientific">Arabis nemorensis</name>
    <dbReference type="NCBI Taxonomy" id="586526"/>
    <lineage>
        <taxon>Eukaryota</taxon>
        <taxon>Viridiplantae</taxon>
        <taxon>Streptophyta</taxon>
        <taxon>Embryophyta</taxon>
        <taxon>Tracheophyta</taxon>
        <taxon>Spermatophyta</taxon>
        <taxon>Magnoliopsida</taxon>
        <taxon>eudicotyledons</taxon>
        <taxon>Gunneridae</taxon>
        <taxon>Pentapetalae</taxon>
        <taxon>rosids</taxon>
        <taxon>malvids</taxon>
        <taxon>Brassicales</taxon>
        <taxon>Brassicaceae</taxon>
        <taxon>Arabideae</taxon>
        <taxon>Arabis</taxon>
    </lineage>
</organism>
<feature type="domain" description="PB1" evidence="9">
    <location>
        <begin position="13"/>
        <end position="99"/>
    </location>
</feature>
<evidence type="ECO:0000256" key="1">
    <source>
        <dbReference type="ARBA" id="ARBA00004123"/>
    </source>
</evidence>
<dbReference type="InterPro" id="IPR003311">
    <property type="entry name" value="AUX_IAA"/>
</dbReference>
<dbReference type="PROSITE" id="PS51745">
    <property type="entry name" value="PB1"/>
    <property type="match status" value="1"/>
</dbReference>
<sequence>MVNSTTSSTSQSQLFVKVYKEGNLIGRKVDLYKFNSYQSLEAALSNMFNTTIGYDDHTLTYLDKDGDWMMAGDDSWDRPFSDYSGRIEDKETQDSLQPSLIIFTS</sequence>
<protein>
    <recommendedName>
        <fullName evidence="8">Auxin-responsive protein</fullName>
    </recommendedName>
</protein>
<reference evidence="10" key="1">
    <citation type="submission" date="2019-07" db="EMBL/GenBank/DDBJ databases">
        <authorList>
            <person name="Dittberner H."/>
        </authorList>
    </citation>
    <scope>NUCLEOTIDE SEQUENCE [LARGE SCALE GENOMIC DNA]</scope>
</reference>
<keyword evidence="7 8" id="KW-0927">Auxin signaling pathway</keyword>
<dbReference type="PANTHER" id="PTHR31734">
    <property type="entry name" value="AUXIN-RESPONSIVE PROTEIN IAA17"/>
    <property type="match status" value="1"/>
</dbReference>
<evidence type="ECO:0000256" key="7">
    <source>
        <dbReference type="ARBA" id="ARBA00023294"/>
    </source>
</evidence>
<dbReference type="PANTHER" id="PTHR31734:SF248">
    <property type="entry name" value="AUXIN-RESPONSIVE PROTEIN"/>
    <property type="match status" value="1"/>
</dbReference>
<comment type="similarity">
    <text evidence="2 8">Belongs to the Aux/IAA family.</text>
</comment>
<name>A0A565C0X3_9BRAS</name>
<dbReference type="Proteomes" id="UP000489600">
    <property type="component" value="Unassembled WGS sequence"/>
</dbReference>
<evidence type="ECO:0000256" key="6">
    <source>
        <dbReference type="ARBA" id="ARBA00023242"/>
    </source>
</evidence>
<keyword evidence="4 8" id="KW-0805">Transcription regulation</keyword>
<keyword evidence="3 8" id="KW-0678">Repressor</keyword>
<evidence type="ECO:0000313" key="10">
    <source>
        <dbReference type="EMBL" id="VVB07316.1"/>
    </source>
</evidence>
<dbReference type="AlphaFoldDB" id="A0A565C0X3"/>
<comment type="subunit">
    <text evidence="8">Homodimers and heterodimers.</text>
</comment>
<evidence type="ECO:0000256" key="4">
    <source>
        <dbReference type="ARBA" id="ARBA00023015"/>
    </source>
</evidence>
<gene>
    <name evidence="10" type="ORF">ANE_LOCUS17760</name>
</gene>
<comment type="subcellular location">
    <subcellularLocation>
        <location evidence="1 8">Nucleus</location>
    </subcellularLocation>
</comment>
<dbReference type="GO" id="GO:0009734">
    <property type="term" value="P:auxin-activated signaling pathway"/>
    <property type="evidence" value="ECO:0007669"/>
    <property type="project" value="UniProtKB-UniRule"/>
</dbReference>
<proteinExistence type="inferred from homology"/>
<dbReference type="Gene3D" id="3.10.20.90">
    <property type="entry name" value="Phosphatidylinositol 3-kinase Catalytic Subunit, Chain A, domain 1"/>
    <property type="match status" value="1"/>
</dbReference>
<dbReference type="GO" id="GO:0006355">
    <property type="term" value="P:regulation of DNA-templated transcription"/>
    <property type="evidence" value="ECO:0007669"/>
    <property type="project" value="InterPro"/>
</dbReference>
<keyword evidence="11" id="KW-1185">Reference proteome</keyword>
<evidence type="ECO:0000259" key="9">
    <source>
        <dbReference type="PROSITE" id="PS51745"/>
    </source>
</evidence>
<keyword evidence="5 8" id="KW-0804">Transcription</keyword>
<dbReference type="Pfam" id="PF02309">
    <property type="entry name" value="AUX_IAA"/>
    <property type="match status" value="1"/>
</dbReference>
<evidence type="ECO:0000256" key="2">
    <source>
        <dbReference type="ARBA" id="ARBA00006728"/>
    </source>
</evidence>
<dbReference type="EMBL" id="CABITT030000006">
    <property type="protein sequence ID" value="VVB07316.1"/>
    <property type="molecule type" value="Genomic_DNA"/>
</dbReference>
<evidence type="ECO:0000313" key="11">
    <source>
        <dbReference type="Proteomes" id="UP000489600"/>
    </source>
</evidence>
<keyword evidence="6 8" id="KW-0539">Nucleus</keyword>
<dbReference type="InterPro" id="IPR033389">
    <property type="entry name" value="AUX/IAA_dom"/>
</dbReference>
<dbReference type="SUPFAM" id="SSF54277">
    <property type="entry name" value="CAD &amp; PB1 domains"/>
    <property type="match status" value="1"/>
</dbReference>
<dbReference type="OrthoDB" id="1085594at2759"/>
<comment type="function">
    <text evidence="8">Aux/IAA proteins are short-lived transcriptional factors that function as repressors of early auxin response genes at low auxin concentrations.</text>
</comment>